<organism evidence="2">
    <name type="scientific">Sphyranura euryceae</name>
    <dbReference type="NCBI Taxonomy" id="2996394"/>
    <lineage>
        <taxon>Eukaryota</taxon>
        <taxon>Metazoa</taxon>
        <taxon>Spiralia</taxon>
        <taxon>Lophotrochozoa</taxon>
        <taxon>Platyhelminthes</taxon>
        <taxon>Monogenea</taxon>
        <taxon>Polyopisthocotylea</taxon>
        <taxon>Polystomatidea</taxon>
        <taxon>Sphyranuridae</taxon>
        <taxon>Sphyranura</taxon>
    </lineage>
</organism>
<feature type="transmembrane region" description="Helical" evidence="1">
    <location>
        <begin position="82"/>
        <end position="102"/>
    </location>
</feature>
<feature type="transmembrane region" description="Helical" evidence="1">
    <location>
        <begin position="108"/>
        <end position="129"/>
    </location>
</feature>
<feature type="transmembrane region" description="Helical" evidence="1">
    <location>
        <begin position="54"/>
        <end position="75"/>
    </location>
</feature>
<keyword evidence="1" id="KW-0812">Transmembrane</keyword>
<keyword evidence="1" id="KW-0472">Membrane</keyword>
<evidence type="ECO:0000313" key="2">
    <source>
        <dbReference type="EMBL" id="WMV02086.1"/>
    </source>
</evidence>
<feature type="transmembrane region" description="Helical" evidence="1">
    <location>
        <begin position="136"/>
        <end position="155"/>
    </location>
</feature>
<feature type="transmembrane region" description="Helical" evidence="1">
    <location>
        <begin position="186"/>
        <end position="208"/>
    </location>
</feature>
<dbReference type="AlphaFoldDB" id="A0AA51UAI6"/>
<keyword evidence="1" id="KW-1133">Transmembrane helix</keyword>
<protein>
    <submittedName>
        <fullName evidence="2">NADH dehydrogenase subunit 2</fullName>
    </submittedName>
</protein>
<accession>A0AA51UAI6</accession>
<feature type="transmembrane region" description="Helical" evidence="1">
    <location>
        <begin position="244"/>
        <end position="262"/>
    </location>
</feature>
<sequence>MYYIFMILLSFGFGLIGLFNSSLVFLTILLEIMSLVFIISFFFNSGPASYNVPFKAAVLFFVVTSFSGLLLLSGWVINNITLLALGIIFKLGIFPFSGWMISLYSISGWMPIFLLSTFFKLPIIFICSISNFWSSFIVSYELIFFFTFLVSIWVLLNSNNYWSSLIVSTSLSSSINLIIFGSSGNFLYFLVYFILGCFYIFILLYLFLRNSEIILFYNVPVMFLFLLFPFPWSFIILYKILGAFMYSCLSLYFFTFIFWLSYSIVEQVFYYWFFISESTNILGFSSETR</sequence>
<dbReference type="EMBL" id="OP920606">
    <property type="protein sequence ID" value="WMV02086.1"/>
    <property type="molecule type" value="Genomic_DNA"/>
</dbReference>
<evidence type="ECO:0000256" key="1">
    <source>
        <dbReference type="SAM" id="Phobius"/>
    </source>
</evidence>
<feature type="transmembrane region" description="Helical" evidence="1">
    <location>
        <begin position="214"/>
        <end position="237"/>
    </location>
</feature>
<proteinExistence type="predicted"/>
<keyword evidence="2" id="KW-0496">Mitochondrion</keyword>
<feature type="transmembrane region" description="Helical" evidence="1">
    <location>
        <begin position="12"/>
        <end position="42"/>
    </location>
</feature>
<reference evidence="2" key="1">
    <citation type="submission" date="2022-11" db="EMBL/GenBank/DDBJ databases">
        <title>Amended diagnosis, mitochondrial genome, and phylogenetic position of Sphyranura euryceae (Neodermata, Monogenea, Polystomatidae), a parasite of the Oklahoma salamander.</title>
        <authorList>
            <person name="Leeming S."/>
            <person name="Hahn C."/>
            <person name="Koblmueller S."/>
            <person name="McAllister C."/>
            <person name="Vanhove M."/>
            <person name="Kmentova N."/>
        </authorList>
    </citation>
    <scope>NUCLEOTIDE SEQUENCE</scope>
</reference>
<gene>
    <name evidence="2" type="primary">nad2</name>
</gene>
<feature type="transmembrane region" description="Helical" evidence="1">
    <location>
        <begin position="161"/>
        <end position="179"/>
    </location>
</feature>
<name>A0AA51UAI6_9PLAT</name>
<geneLocation type="mitochondrion" evidence="2"/>